<dbReference type="InterPro" id="IPR013747">
    <property type="entry name" value="ACP_syn_III_C"/>
</dbReference>
<dbReference type="Proteomes" id="UP000295781">
    <property type="component" value="Chromosome"/>
</dbReference>
<name>A0A4P2PYA4_SORCE</name>
<dbReference type="Pfam" id="PF08545">
    <property type="entry name" value="ACP_syn_III"/>
    <property type="match status" value="1"/>
</dbReference>
<accession>A0A4P2PYA4</accession>
<dbReference type="PANTHER" id="PTHR34069:SF2">
    <property type="entry name" value="BETA-KETOACYL-[ACYL-CARRIER-PROTEIN] SYNTHASE III"/>
    <property type="match status" value="1"/>
</dbReference>
<feature type="domain" description="Beta-ketoacyl-[acyl-carrier-protein] synthase III N-terminal" evidence="4">
    <location>
        <begin position="142"/>
        <end position="213"/>
    </location>
</feature>
<dbReference type="RefSeq" id="WP_129346860.1">
    <property type="nucleotide sequence ID" value="NZ_CP012670.1"/>
</dbReference>
<dbReference type="InterPro" id="IPR013751">
    <property type="entry name" value="ACP_syn_III_N"/>
</dbReference>
<dbReference type="InterPro" id="IPR016039">
    <property type="entry name" value="Thiolase-like"/>
</dbReference>
<dbReference type="EMBL" id="CP012670">
    <property type="protein sequence ID" value="AUX21556.1"/>
    <property type="molecule type" value="Genomic_DNA"/>
</dbReference>
<sequence>MSTPEIKQPRSAGITALVAVLPKWIRTNEYWRKRYPERYARAPGASPRAAAPVPGVARSAYDIEMDRYLDDPFLGAVERRVVGPGESSVTLAVAAARQAIETAGLTPGDIDQLVSSSIFPDRVGIGDAGFISKELKQRGGCFHVEATCNGSLVSLLIASAFVSAGLKRRVLATAACNFSRAIDESYPTSPLTGDGAGAFVVSEVEPGYGLLGTYSLQTGESCGTWILDTAPDETGTTEGGRKIRLRSEPTILHVFRRIYEPSLHQAVDGALRAANVRLEDINFFIFSASVAWFSPFCVRALGIDPARTLDTYPLYANMANAMLPVGLHRAALTGRLRRDDLVLIYGFGGQSESTAAVLRWGDVALGPEPPAGEIVP</sequence>
<dbReference type="OrthoDB" id="6439746at2"/>
<organism evidence="5 6">
    <name type="scientific">Sorangium cellulosum</name>
    <name type="common">Polyangium cellulosum</name>
    <dbReference type="NCBI Taxonomy" id="56"/>
    <lineage>
        <taxon>Bacteria</taxon>
        <taxon>Pseudomonadati</taxon>
        <taxon>Myxococcota</taxon>
        <taxon>Polyangia</taxon>
        <taxon>Polyangiales</taxon>
        <taxon>Polyangiaceae</taxon>
        <taxon>Sorangium</taxon>
    </lineage>
</organism>
<evidence type="ECO:0000256" key="2">
    <source>
        <dbReference type="ARBA" id="ARBA00023315"/>
    </source>
</evidence>
<dbReference type="Gene3D" id="3.40.47.10">
    <property type="match status" value="1"/>
</dbReference>
<reference evidence="5 6" key="1">
    <citation type="submission" date="2015-09" db="EMBL/GenBank/DDBJ databases">
        <title>Sorangium comparison.</title>
        <authorList>
            <person name="Zaburannyi N."/>
            <person name="Bunk B."/>
            <person name="Overmann J."/>
            <person name="Mueller R."/>
        </authorList>
    </citation>
    <scope>NUCLEOTIDE SEQUENCE [LARGE SCALE GENOMIC DNA]</scope>
    <source>
        <strain evidence="5 6">So ceGT47</strain>
    </source>
</reference>
<proteinExistence type="predicted"/>
<evidence type="ECO:0000259" key="3">
    <source>
        <dbReference type="Pfam" id="PF08541"/>
    </source>
</evidence>
<dbReference type="Pfam" id="PF08541">
    <property type="entry name" value="ACP_syn_III_C"/>
    <property type="match status" value="1"/>
</dbReference>
<keyword evidence="2" id="KW-0012">Acyltransferase</keyword>
<dbReference type="AlphaFoldDB" id="A0A4P2PYA4"/>
<dbReference type="SUPFAM" id="SSF53901">
    <property type="entry name" value="Thiolase-like"/>
    <property type="match status" value="1"/>
</dbReference>
<dbReference type="GO" id="GO:0044550">
    <property type="term" value="P:secondary metabolite biosynthetic process"/>
    <property type="evidence" value="ECO:0007669"/>
    <property type="project" value="TreeGrafter"/>
</dbReference>
<keyword evidence="1" id="KW-0808">Transferase</keyword>
<evidence type="ECO:0000259" key="4">
    <source>
        <dbReference type="Pfam" id="PF08545"/>
    </source>
</evidence>
<evidence type="ECO:0000313" key="6">
    <source>
        <dbReference type="Proteomes" id="UP000295781"/>
    </source>
</evidence>
<protein>
    <submittedName>
        <fullName evidence="5">3-oxoacyl-ACP synthase</fullName>
    </submittedName>
</protein>
<evidence type="ECO:0000256" key="1">
    <source>
        <dbReference type="ARBA" id="ARBA00022679"/>
    </source>
</evidence>
<feature type="domain" description="Beta-ketoacyl-[acyl-carrier-protein] synthase III C-terminal" evidence="3">
    <location>
        <begin position="271"/>
        <end position="360"/>
    </location>
</feature>
<dbReference type="GO" id="GO:0004315">
    <property type="term" value="F:3-oxoacyl-[acyl-carrier-protein] synthase activity"/>
    <property type="evidence" value="ECO:0007669"/>
    <property type="project" value="InterPro"/>
</dbReference>
<evidence type="ECO:0000313" key="5">
    <source>
        <dbReference type="EMBL" id="AUX21556.1"/>
    </source>
</evidence>
<gene>
    <name evidence="5" type="primary">fabH</name>
    <name evidence="5" type="ORF">SOCEGT47_020420</name>
</gene>
<dbReference type="PANTHER" id="PTHR34069">
    <property type="entry name" value="3-OXOACYL-[ACYL-CARRIER-PROTEIN] SYNTHASE 3"/>
    <property type="match status" value="1"/>
</dbReference>
<dbReference type="GO" id="GO:0006633">
    <property type="term" value="P:fatty acid biosynthetic process"/>
    <property type="evidence" value="ECO:0007669"/>
    <property type="project" value="InterPro"/>
</dbReference>